<evidence type="ECO:0000313" key="2">
    <source>
        <dbReference type="Proteomes" id="UP000789860"/>
    </source>
</evidence>
<keyword evidence="2" id="KW-1185">Reference proteome</keyword>
<reference evidence="1" key="1">
    <citation type="submission" date="2021-06" db="EMBL/GenBank/DDBJ databases">
        <authorList>
            <person name="Kallberg Y."/>
            <person name="Tangrot J."/>
            <person name="Rosling A."/>
        </authorList>
    </citation>
    <scope>NUCLEOTIDE SEQUENCE</scope>
    <source>
        <strain evidence="1">AU212A</strain>
    </source>
</reference>
<evidence type="ECO:0000313" key="1">
    <source>
        <dbReference type="EMBL" id="CAG8505342.1"/>
    </source>
</evidence>
<dbReference type="Proteomes" id="UP000789860">
    <property type="component" value="Unassembled WGS sequence"/>
</dbReference>
<sequence>MAINVEKLKDASEAYSDFLSTKKITILIHSPSGTWKTTALREIIMALKDKIESLFHFEFTACLFVAIFDEVNAIMYQMSSDTNAQKSENTICDILRFARHVLAIDAFANESTLAFLKAYYVKILYDPSSRAEAIRIGELDCIAYTNAVEAGILFEVMGYFDIVIAITNIATSVHIEALAQMLYRIHDFSHRHKNIRAELESSQPNNLPINLGSEEAENLKFNQKRSILFTIALKQCFSLSEPWKHFLYLSHFQKQGCDEDSTIEAIPNLNSAIKAYDGLGFEDKGAPELLLYRLNTDNEVQKLFDSKR</sequence>
<gene>
    <name evidence="1" type="ORF">SCALOS_LOCUS3424</name>
</gene>
<organism evidence="1 2">
    <name type="scientific">Scutellospora calospora</name>
    <dbReference type="NCBI Taxonomy" id="85575"/>
    <lineage>
        <taxon>Eukaryota</taxon>
        <taxon>Fungi</taxon>
        <taxon>Fungi incertae sedis</taxon>
        <taxon>Mucoromycota</taxon>
        <taxon>Glomeromycotina</taxon>
        <taxon>Glomeromycetes</taxon>
        <taxon>Diversisporales</taxon>
        <taxon>Gigasporaceae</taxon>
        <taxon>Scutellospora</taxon>
    </lineage>
</organism>
<accession>A0ACA9L2P4</accession>
<comment type="caution">
    <text evidence="1">The sequence shown here is derived from an EMBL/GenBank/DDBJ whole genome shotgun (WGS) entry which is preliminary data.</text>
</comment>
<dbReference type="EMBL" id="CAJVPM010003751">
    <property type="protein sequence ID" value="CAG8505342.1"/>
    <property type="molecule type" value="Genomic_DNA"/>
</dbReference>
<proteinExistence type="predicted"/>
<protein>
    <submittedName>
        <fullName evidence="1">8495_t:CDS:1</fullName>
    </submittedName>
</protein>
<name>A0ACA9L2P4_9GLOM</name>